<dbReference type="EMBL" id="FMCW01000023">
    <property type="protein sequence ID" value="SCF05282.1"/>
    <property type="molecule type" value="Genomic_DNA"/>
</dbReference>
<evidence type="ECO:0000313" key="3">
    <source>
        <dbReference type="Proteomes" id="UP000199375"/>
    </source>
</evidence>
<dbReference type="Proteomes" id="UP000199375">
    <property type="component" value="Unassembled WGS sequence"/>
</dbReference>
<protein>
    <submittedName>
        <fullName evidence="2">Uncharacterized protein</fullName>
    </submittedName>
</protein>
<name>A0A1C4XA28_9ACTN</name>
<accession>A0A1C4XA28</accession>
<dbReference type="InterPro" id="IPR016024">
    <property type="entry name" value="ARM-type_fold"/>
</dbReference>
<dbReference type="AlphaFoldDB" id="A0A1C4XA28"/>
<gene>
    <name evidence="2" type="ORF">GA0070558_12339</name>
</gene>
<feature type="compositionally biased region" description="Acidic residues" evidence="1">
    <location>
        <begin position="72"/>
        <end position="87"/>
    </location>
</feature>
<evidence type="ECO:0000313" key="2">
    <source>
        <dbReference type="EMBL" id="SCF05282.1"/>
    </source>
</evidence>
<feature type="region of interest" description="Disordered" evidence="1">
    <location>
        <begin position="1"/>
        <end position="87"/>
    </location>
</feature>
<organism evidence="2 3">
    <name type="scientific">Micromonospora haikouensis</name>
    <dbReference type="NCBI Taxonomy" id="686309"/>
    <lineage>
        <taxon>Bacteria</taxon>
        <taxon>Bacillati</taxon>
        <taxon>Actinomycetota</taxon>
        <taxon>Actinomycetes</taxon>
        <taxon>Micromonosporales</taxon>
        <taxon>Micromonosporaceae</taxon>
        <taxon>Micromonospora</taxon>
    </lineage>
</organism>
<dbReference type="SUPFAM" id="SSF48371">
    <property type="entry name" value="ARM repeat"/>
    <property type="match status" value="1"/>
</dbReference>
<reference evidence="2 3" key="1">
    <citation type="submission" date="2016-06" db="EMBL/GenBank/DDBJ databases">
        <authorList>
            <person name="Kjaerup R.B."/>
            <person name="Dalgaard T.S."/>
            <person name="Juul-Madsen H.R."/>
        </authorList>
    </citation>
    <scope>NUCLEOTIDE SEQUENCE [LARGE SCALE GENOMIC DNA]</scope>
    <source>
        <strain evidence="2 3">DSM 45626</strain>
    </source>
</reference>
<sequence>MSGPPAWSVPRHGGHDADPGGSVADPEGVPGDPPGGAMPPDADGGWAGPGGGPESPQQAEPAEPPVDRVPDEEPDDVLADEPEEMPDPGEILARLASLLGPSSAIGVGDVWVRGQNATGPGSAAIGTLNITTARTDGSGRTWAETLTGTWVRQLADGYAPTPSDPQLDRYLKQHHLVCLSGAAGTGRHAAACLSSARRHGFDRVAVLHAEQPGDLLLPEAPWRDGHGHVWRLTGTAARDLDGMALVGLAARAAARGATLVLVGDFDHRDQELAGHLVEHRPATPVDVFRAQLRRQLRGRCVGWCATGCVGDCVDGYVEDECVGNPLLAAHLAAGPRTGEVVRLAELLARTAPRGAQLTERLERLLPRQLRERAARVLAAADGGDTPAWGVDRRRAFRLACAVLAGQPVAEIHAAAGALAAPGLAGVGLEPAPDPGGVPGPPGAGAVPGFPFAGAPLAPPTGRSGGALDALLGPVLREAVLVVDDDRVPGGRRIEFAPGNEPLRRSLLEVAWADWWLPEQLLGWLGGLVRDGTPGVRQAAAGAVGWSAAHGVHAALRVVDQLARERRAGVRQAAAIALVGMAMQPELRQRVRIELDRWAAGGAAHLRDTVARAYALGLARLWPETALAQLRRVAEARMQRRNNSVVRGLVEVYACGHAASVLPALAQWAVDEDEPEVRLHAGRALRVLADRWAPAPRERWPELLDLARVGTVRMADLATCWATALSLPGTAYRAWRTLGFWLSRAEGHPEVAAGCLRLIALVVQGREPLRRRLDHQLRHVWGPLMRDNTLLHDVRRLIDEDPA</sequence>
<dbReference type="Gene3D" id="1.25.10.10">
    <property type="entry name" value="Leucine-rich Repeat Variant"/>
    <property type="match status" value="1"/>
</dbReference>
<dbReference type="InterPro" id="IPR011989">
    <property type="entry name" value="ARM-like"/>
</dbReference>
<evidence type="ECO:0000256" key="1">
    <source>
        <dbReference type="SAM" id="MobiDB-lite"/>
    </source>
</evidence>
<proteinExistence type="predicted"/>